<proteinExistence type="predicted"/>
<dbReference type="EMBL" id="BJYV01000017">
    <property type="protein sequence ID" value="GEO22771.1"/>
    <property type="molecule type" value="Genomic_DNA"/>
</dbReference>
<dbReference type="Proteomes" id="UP000321301">
    <property type="component" value="Unassembled WGS sequence"/>
</dbReference>
<gene>
    <name evidence="2" type="ORF">CQA01_33050</name>
</gene>
<accession>A0A512CEW4</accession>
<evidence type="ECO:0000313" key="2">
    <source>
        <dbReference type="EMBL" id="GEO22771.1"/>
    </source>
</evidence>
<feature type="domain" description="Neutral/alkaline non-lysosomal ceramidase N-terminal" evidence="1">
    <location>
        <begin position="58"/>
        <end position="286"/>
    </location>
</feature>
<evidence type="ECO:0000259" key="1">
    <source>
        <dbReference type="Pfam" id="PF04734"/>
    </source>
</evidence>
<organism evidence="2 3">
    <name type="scientific">Cyclobacterium qasimii</name>
    <dbReference type="NCBI Taxonomy" id="1350429"/>
    <lineage>
        <taxon>Bacteria</taxon>
        <taxon>Pseudomonadati</taxon>
        <taxon>Bacteroidota</taxon>
        <taxon>Cytophagia</taxon>
        <taxon>Cytophagales</taxon>
        <taxon>Cyclobacteriaceae</taxon>
        <taxon>Cyclobacterium</taxon>
    </lineage>
</organism>
<evidence type="ECO:0000313" key="3">
    <source>
        <dbReference type="Proteomes" id="UP000321301"/>
    </source>
</evidence>
<dbReference type="Pfam" id="PF04734">
    <property type="entry name" value="Ceramidase_alk"/>
    <property type="match status" value="1"/>
</dbReference>
<reference evidence="2 3" key="1">
    <citation type="submission" date="2019-07" db="EMBL/GenBank/DDBJ databases">
        <title>Whole genome shotgun sequence of Cyclobacterium qasimii NBRC 106168.</title>
        <authorList>
            <person name="Hosoyama A."/>
            <person name="Uohara A."/>
            <person name="Ohji S."/>
            <person name="Ichikawa N."/>
        </authorList>
    </citation>
    <scope>NUCLEOTIDE SEQUENCE [LARGE SCALE GENOMIC DNA]</scope>
    <source>
        <strain evidence="2 3">NBRC 106168</strain>
    </source>
</reference>
<comment type="caution">
    <text evidence="2">The sequence shown here is derived from an EMBL/GenBank/DDBJ whole genome shotgun (WGS) entry which is preliminary data.</text>
</comment>
<keyword evidence="3" id="KW-1185">Reference proteome</keyword>
<dbReference type="RefSeq" id="WP_081652393.1">
    <property type="nucleotide sequence ID" value="NZ_BJYV01000017.1"/>
</dbReference>
<protein>
    <recommendedName>
        <fullName evidence="1">Neutral/alkaline non-lysosomal ceramidase N-terminal domain-containing protein</fullName>
    </recommendedName>
</protein>
<sequence length="489" mass="54425">MHDKSKVTLDRRKFIGTVATGTLGLLSTSVLAMNGGLEGVLVDPNKNENLAKVGEYQWQIGIAKALITPQNDVWLAGYGTKRVAYGKIHDLWAKVIALKDASGKRVVMVTTDHMGMSKTIYERVFKKVAKQFHLDRSQFMLTFSHNHCAPCLEDDLVDYYPSDAQQKKEVKEYTLWMEAQLIAAIDEALNNWQDCELFSGGGNCSFAVNRRDNKESEVPDLLAKGIPLKGAVDHEVPVLVAKGPGGHNLALLFGYACHPTTLDFNTWCGDYPGFAQIALENKFPGTAAMFFNACGGDQNPLPRRELALCEKYGDMLSTAVEEALDNPLEKISSRLSTSFNFVDLAFEEMVTLEKLKPIAAGKSPLQARWAKRMIAKIENGETFATSYPYPTQAWKMGDELLFLGIGGEAVVDYSLRFKKEFPEKTWVCGYANYMAAYIPSQRVWEEGGYEGGSHLDEYGHPAWRWRGDVEDKIAASVQQLVKDTRSVDS</sequence>
<dbReference type="AlphaFoldDB" id="A0A512CEW4"/>
<dbReference type="InterPro" id="IPR031329">
    <property type="entry name" value="NEUT/ALK_ceramidase_N"/>
</dbReference>
<name>A0A512CEW4_9BACT</name>